<keyword evidence="2 5" id="KW-0560">Oxidoreductase</keyword>
<dbReference type="PANTHER" id="PTHR43128">
    <property type="entry name" value="L-2-HYDROXYCARBOXYLATE DEHYDROGENASE (NAD(P)(+))"/>
    <property type="match status" value="1"/>
</dbReference>
<feature type="binding site" evidence="4">
    <location>
        <begin position="9"/>
        <end position="14"/>
    </location>
    <ligand>
        <name>NAD(+)</name>
        <dbReference type="ChEBI" id="CHEBI:57540"/>
    </ligand>
</feature>
<dbReference type="Pfam" id="PF02866">
    <property type="entry name" value="Ldh_1_C"/>
    <property type="match status" value="1"/>
</dbReference>
<dbReference type="InterPro" id="IPR018177">
    <property type="entry name" value="L-lactate_DH_AS"/>
</dbReference>
<organism evidence="8 9">
    <name type="scientific">Limosilactobacillus ingluviei DSM 15946</name>
    <dbReference type="NCBI Taxonomy" id="1423760"/>
    <lineage>
        <taxon>Bacteria</taxon>
        <taxon>Bacillati</taxon>
        <taxon>Bacillota</taxon>
        <taxon>Bacilli</taxon>
        <taxon>Lactobacillales</taxon>
        <taxon>Lactobacillaceae</taxon>
        <taxon>Limosilactobacillus</taxon>
    </lineage>
</organism>
<feature type="binding site" evidence="4">
    <location>
        <position position="34"/>
    </location>
    <ligand>
        <name>NAD(+)</name>
        <dbReference type="ChEBI" id="CHEBI:57540"/>
    </ligand>
</feature>
<evidence type="ECO:0000313" key="8">
    <source>
        <dbReference type="EMBL" id="KRL90149.1"/>
    </source>
</evidence>
<name>A0A0R1UH65_9LACO</name>
<dbReference type="Gene3D" id="3.40.50.720">
    <property type="entry name" value="NAD(P)-binding Rossmann-like Domain"/>
    <property type="match status" value="1"/>
</dbReference>
<feature type="domain" description="Lactate/malate dehydrogenase C-terminal" evidence="7">
    <location>
        <begin position="148"/>
        <end position="306"/>
    </location>
</feature>
<dbReference type="SUPFAM" id="SSF56327">
    <property type="entry name" value="LDH C-terminal domain-like"/>
    <property type="match status" value="1"/>
</dbReference>
<dbReference type="RefSeq" id="WP_019205627.1">
    <property type="nucleotide sequence ID" value="NZ_AZFK01000036.1"/>
</dbReference>
<dbReference type="PANTHER" id="PTHR43128:SF31">
    <property type="entry name" value="L-LACTATE DEHYDROGENASE"/>
    <property type="match status" value="1"/>
</dbReference>
<dbReference type="Gene3D" id="3.90.110.10">
    <property type="entry name" value="Lactate dehydrogenase/glycoside hydrolase, family 4, C-terminal"/>
    <property type="match status" value="1"/>
</dbReference>
<dbReference type="GO" id="GO:0004459">
    <property type="term" value="F:L-lactate dehydrogenase (NAD+) activity"/>
    <property type="evidence" value="ECO:0007669"/>
    <property type="project" value="InterPro"/>
</dbReference>
<dbReference type="PIRSF" id="PIRSF000102">
    <property type="entry name" value="Lac_mal_DH"/>
    <property type="match status" value="1"/>
</dbReference>
<keyword evidence="4" id="KW-0520">NAD</keyword>
<proteinExistence type="inferred from homology"/>
<feature type="domain" description="Lactate/malate dehydrogenase N-terminal" evidence="6">
    <location>
        <begin position="4"/>
        <end position="145"/>
    </location>
</feature>
<sequence>MSRKVAVIGDGHVGETVAHHLVVAGLVDKLVLFDLNEGKVKADAIDFKDAMANLPHHVEVTYNDYAELADTDIIVSALGNIKLQDNPDNDRFAELPYTSQQVKAVAKQIKAAGFHGKLVVITNPVDVITMLYQEGTGLPKEHVIGTGTLLDSARMKHAVAEVLDLDPRSVVGYNLGEHGNSQFTAWSTVRVLGKPITEIAAEKGLDLVDLDKKAREGGFEVFYGKKYTSYGIATAAVRLVETIFSDAHSELPVSNYVAEYGLYLSYPAIVGADGILARVPLNLTDEELAKLQVSADYIKTKFEESNAK</sequence>
<reference evidence="8 9" key="1">
    <citation type="journal article" date="2015" name="Genome Announc.">
        <title>Expanding the biotechnology potential of lactobacilli through comparative genomics of 213 strains and associated genera.</title>
        <authorList>
            <person name="Sun Z."/>
            <person name="Harris H.M."/>
            <person name="McCann A."/>
            <person name="Guo C."/>
            <person name="Argimon S."/>
            <person name="Zhang W."/>
            <person name="Yang X."/>
            <person name="Jeffery I.B."/>
            <person name="Cooney J.C."/>
            <person name="Kagawa T.F."/>
            <person name="Liu W."/>
            <person name="Song Y."/>
            <person name="Salvetti E."/>
            <person name="Wrobel A."/>
            <person name="Rasinkangas P."/>
            <person name="Parkhill J."/>
            <person name="Rea M.C."/>
            <person name="O'Sullivan O."/>
            <person name="Ritari J."/>
            <person name="Douillard F.P."/>
            <person name="Paul Ross R."/>
            <person name="Yang R."/>
            <person name="Briner A.E."/>
            <person name="Felis G.E."/>
            <person name="de Vos W.M."/>
            <person name="Barrangou R."/>
            <person name="Klaenhammer T.R."/>
            <person name="Caufield P.W."/>
            <person name="Cui Y."/>
            <person name="Zhang H."/>
            <person name="O'Toole P.W."/>
        </authorList>
    </citation>
    <scope>NUCLEOTIDE SEQUENCE [LARGE SCALE GENOMIC DNA]</scope>
    <source>
        <strain evidence="8 9">DSM 15946</strain>
    </source>
</reference>
<dbReference type="GeneID" id="82933395"/>
<comment type="caution">
    <text evidence="8">The sequence shown here is derived from an EMBL/GenBank/DDBJ whole genome shotgun (WGS) entry which is preliminary data.</text>
</comment>
<evidence type="ECO:0000259" key="6">
    <source>
        <dbReference type="Pfam" id="PF00056"/>
    </source>
</evidence>
<dbReference type="PRINTS" id="PR00086">
    <property type="entry name" value="LLDHDRGNASE"/>
</dbReference>
<dbReference type="AlphaFoldDB" id="A0A0R1UH65"/>
<evidence type="ECO:0000256" key="3">
    <source>
        <dbReference type="PIRSR" id="PIRSR000102-1"/>
    </source>
</evidence>
<dbReference type="SUPFAM" id="SSF51735">
    <property type="entry name" value="NAD(P)-binding Rossmann-fold domains"/>
    <property type="match status" value="1"/>
</dbReference>
<protein>
    <submittedName>
        <fullName evidence="8">L-2-hydroxyisocaproate dehydrogenase</fullName>
    </submittedName>
</protein>
<dbReference type="InterPro" id="IPR022383">
    <property type="entry name" value="Lactate/malate_DH_C"/>
</dbReference>
<dbReference type="Pfam" id="PF00056">
    <property type="entry name" value="Ldh_1_N"/>
    <property type="match status" value="1"/>
</dbReference>
<evidence type="ECO:0000313" key="9">
    <source>
        <dbReference type="Proteomes" id="UP000050816"/>
    </source>
</evidence>
<evidence type="ECO:0000256" key="1">
    <source>
        <dbReference type="ARBA" id="ARBA00006054"/>
    </source>
</evidence>
<dbReference type="GO" id="GO:0006089">
    <property type="term" value="P:lactate metabolic process"/>
    <property type="evidence" value="ECO:0007669"/>
    <property type="project" value="TreeGrafter"/>
</dbReference>
<dbReference type="CDD" id="cd05291">
    <property type="entry name" value="HicDH_like"/>
    <property type="match status" value="1"/>
</dbReference>
<dbReference type="InterPro" id="IPR001557">
    <property type="entry name" value="L-lactate/malate_DH"/>
</dbReference>
<dbReference type="EMBL" id="AZFK01000036">
    <property type="protein sequence ID" value="KRL90149.1"/>
    <property type="molecule type" value="Genomic_DNA"/>
</dbReference>
<comment type="similarity">
    <text evidence="1">Belongs to the LDH/MDH superfamily. LDH family.</text>
</comment>
<accession>A0A0R1UH65</accession>
<dbReference type="InterPro" id="IPR015955">
    <property type="entry name" value="Lactate_DH/Glyco_Ohase_4_C"/>
</dbReference>
<evidence type="ECO:0000256" key="2">
    <source>
        <dbReference type="ARBA" id="ARBA00023002"/>
    </source>
</evidence>
<dbReference type="Proteomes" id="UP000050816">
    <property type="component" value="Unassembled WGS sequence"/>
</dbReference>
<dbReference type="InterPro" id="IPR001236">
    <property type="entry name" value="Lactate/malate_DH_N"/>
</dbReference>
<evidence type="ECO:0000256" key="4">
    <source>
        <dbReference type="PIRSR" id="PIRSR000102-3"/>
    </source>
</evidence>
<evidence type="ECO:0000259" key="7">
    <source>
        <dbReference type="Pfam" id="PF02866"/>
    </source>
</evidence>
<feature type="binding site" evidence="4">
    <location>
        <begin position="121"/>
        <end position="123"/>
    </location>
    <ligand>
        <name>NAD(+)</name>
        <dbReference type="ChEBI" id="CHEBI:57540"/>
    </ligand>
</feature>
<dbReference type="InterPro" id="IPR036291">
    <property type="entry name" value="NAD(P)-bd_dom_sf"/>
</dbReference>
<evidence type="ECO:0000256" key="5">
    <source>
        <dbReference type="RuleBase" id="RU003369"/>
    </source>
</evidence>
<dbReference type="PATRIC" id="fig|1423760.3.peg.1493"/>
<feature type="active site" description="Proton acceptor" evidence="3">
    <location>
        <position position="178"/>
    </location>
</feature>
<gene>
    <name evidence="8" type="ORF">FC43_GL001422</name>
</gene>
<dbReference type="PROSITE" id="PS00064">
    <property type="entry name" value="L_LDH"/>
    <property type="match status" value="1"/>
</dbReference>